<feature type="transmembrane region" description="Helical" evidence="7">
    <location>
        <begin position="332"/>
        <end position="356"/>
    </location>
</feature>
<feature type="transmembrane region" description="Helical" evidence="7">
    <location>
        <begin position="368"/>
        <end position="391"/>
    </location>
</feature>
<evidence type="ECO:0000256" key="5">
    <source>
        <dbReference type="ARBA" id="ARBA00023136"/>
    </source>
</evidence>
<feature type="transmembrane region" description="Helical" evidence="7">
    <location>
        <begin position="49"/>
        <end position="70"/>
    </location>
</feature>
<feature type="transmembrane region" description="Helical" evidence="7">
    <location>
        <begin position="106"/>
        <end position="123"/>
    </location>
</feature>
<keyword evidence="10" id="KW-1185">Reference proteome</keyword>
<dbReference type="Pfam" id="PF07690">
    <property type="entry name" value="MFS_1"/>
    <property type="match status" value="1"/>
</dbReference>
<gene>
    <name evidence="9" type="ORF">MOPEL_084_00450</name>
</gene>
<comment type="subcellular location">
    <subcellularLocation>
        <location evidence="1">Cell membrane</location>
        <topology evidence="1">Multi-pass membrane protein</topology>
    </subcellularLocation>
</comment>
<evidence type="ECO:0000256" key="6">
    <source>
        <dbReference type="SAM" id="MobiDB-lite"/>
    </source>
</evidence>
<evidence type="ECO:0000313" key="9">
    <source>
        <dbReference type="EMBL" id="GAB48910.1"/>
    </source>
</evidence>
<dbReference type="STRING" id="1089455.MOPEL_084_00450"/>
<feature type="domain" description="Major facilitator superfamily (MFS) profile" evidence="8">
    <location>
        <begin position="16"/>
        <end position="421"/>
    </location>
</feature>
<feature type="region of interest" description="Disordered" evidence="6">
    <location>
        <begin position="426"/>
        <end position="505"/>
    </location>
</feature>
<protein>
    <submittedName>
        <fullName evidence="9">Putative major facilitator superfamily transporter</fullName>
    </submittedName>
</protein>
<organism evidence="9 10">
    <name type="scientific">Mobilicoccus pelagius NBRC 104925</name>
    <dbReference type="NCBI Taxonomy" id="1089455"/>
    <lineage>
        <taxon>Bacteria</taxon>
        <taxon>Bacillati</taxon>
        <taxon>Actinomycetota</taxon>
        <taxon>Actinomycetes</taxon>
        <taxon>Micrococcales</taxon>
        <taxon>Dermatophilaceae</taxon>
        <taxon>Mobilicoccus</taxon>
    </lineage>
</organism>
<dbReference type="InterPro" id="IPR036259">
    <property type="entry name" value="MFS_trans_sf"/>
</dbReference>
<dbReference type="AlphaFoldDB" id="H5UT52"/>
<feature type="transmembrane region" description="Helical" evidence="7">
    <location>
        <begin position="397"/>
        <end position="419"/>
    </location>
</feature>
<dbReference type="InterPro" id="IPR011701">
    <property type="entry name" value="MFS"/>
</dbReference>
<dbReference type="InterPro" id="IPR020846">
    <property type="entry name" value="MFS_dom"/>
</dbReference>
<sequence length="505" mass="50866">MHRGGRVARPQITPSTLWVFVVVSILSFAGTRLAAIAVPWYVLTTTGSPTLTGVVAFAELAPYIVVKALAGPFIDRAGPVRVALVGDAASACAIAGVPLLHAAGLLSYPALVALVAIVGILRAPGDGAKTTLVPLVARASGSSLEKVSGAYGAVDRLAATLGAAFGGIVVAAVGGASALWLTVATLALDLVVLALVLGPRLAGHDLAASPGAPAPDTVPPARASYLDDLREGWRFLRGDAVLVAVVVMLAFTNMLEQAFGVAFVPMWALLGGGGPRAIGSLFAVSALLSVVGAVVAAVVGARLPRRPVYAVAYLLVGLPRFAILAVDVPLPVTIAVLAVGGFAAGFINPILGAVVVERIPGPLMGRVNTLAMACAWALLPFGGIVGGLLVTEIGLPRALWVAGLAYVVVTMAPTLLPAWRQIERPAASSDAADTNGATESDDPGNDGLESAGVTDDGAPVDGTSPTAAQVTPPRAGSVPATAGDRPGSSPARAARRGRRAPSRHR</sequence>
<evidence type="ECO:0000259" key="8">
    <source>
        <dbReference type="PROSITE" id="PS50850"/>
    </source>
</evidence>
<feature type="compositionally biased region" description="Basic residues" evidence="6">
    <location>
        <begin position="493"/>
        <end position="505"/>
    </location>
</feature>
<feature type="transmembrane region" description="Helical" evidence="7">
    <location>
        <begin position="153"/>
        <end position="173"/>
    </location>
</feature>
<dbReference type="CDD" id="cd06173">
    <property type="entry name" value="MFS_MefA_like"/>
    <property type="match status" value="1"/>
</dbReference>
<dbReference type="EMBL" id="BAFE01000062">
    <property type="protein sequence ID" value="GAB48910.1"/>
    <property type="molecule type" value="Genomic_DNA"/>
</dbReference>
<evidence type="ECO:0000256" key="3">
    <source>
        <dbReference type="ARBA" id="ARBA00022692"/>
    </source>
</evidence>
<comment type="caution">
    <text evidence="9">The sequence shown here is derived from an EMBL/GenBank/DDBJ whole genome shotgun (WGS) entry which is preliminary data.</text>
</comment>
<name>H5UT52_9MICO</name>
<keyword evidence="2" id="KW-1003">Cell membrane</keyword>
<keyword evidence="5 7" id="KW-0472">Membrane</keyword>
<dbReference type="GO" id="GO:0022857">
    <property type="term" value="F:transmembrane transporter activity"/>
    <property type="evidence" value="ECO:0007669"/>
    <property type="project" value="InterPro"/>
</dbReference>
<accession>H5UT52</accession>
<feature type="transmembrane region" description="Helical" evidence="7">
    <location>
        <begin position="16"/>
        <end position="43"/>
    </location>
</feature>
<feature type="transmembrane region" description="Helical" evidence="7">
    <location>
        <begin position="280"/>
        <end position="301"/>
    </location>
</feature>
<evidence type="ECO:0000256" key="4">
    <source>
        <dbReference type="ARBA" id="ARBA00022989"/>
    </source>
</evidence>
<proteinExistence type="predicted"/>
<keyword evidence="3 7" id="KW-0812">Transmembrane</keyword>
<evidence type="ECO:0000256" key="2">
    <source>
        <dbReference type="ARBA" id="ARBA00022475"/>
    </source>
</evidence>
<dbReference type="eggNOG" id="COG0477">
    <property type="taxonomic scope" value="Bacteria"/>
</dbReference>
<dbReference type="GO" id="GO:0005886">
    <property type="term" value="C:plasma membrane"/>
    <property type="evidence" value="ECO:0007669"/>
    <property type="project" value="UniProtKB-SubCell"/>
</dbReference>
<feature type="transmembrane region" description="Helical" evidence="7">
    <location>
        <begin position="308"/>
        <end position="326"/>
    </location>
</feature>
<dbReference type="PANTHER" id="PTHR23513">
    <property type="entry name" value="INTEGRAL MEMBRANE EFFLUX PROTEIN-RELATED"/>
    <property type="match status" value="1"/>
</dbReference>
<evidence type="ECO:0000313" key="10">
    <source>
        <dbReference type="Proteomes" id="UP000004367"/>
    </source>
</evidence>
<evidence type="ECO:0000256" key="7">
    <source>
        <dbReference type="SAM" id="Phobius"/>
    </source>
</evidence>
<reference evidence="9 10" key="1">
    <citation type="submission" date="2012-02" db="EMBL/GenBank/DDBJ databases">
        <title>Whole genome shotgun sequence of Mobilicoccus pelagius NBRC 104925.</title>
        <authorList>
            <person name="Yoshida Y."/>
            <person name="Hosoyama A."/>
            <person name="Tsuchikane K."/>
            <person name="Katsumata H."/>
            <person name="Yamazaki S."/>
            <person name="Fujita N."/>
        </authorList>
    </citation>
    <scope>NUCLEOTIDE SEQUENCE [LARGE SCALE GENOMIC DNA]</scope>
    <source>
        <strain evidence="9 10">NBRC 104925</strain>
    </source>
</reference>
<dbReference type="RefSeq" id="WP_009482808.1">
    <property type="nucleotide sequence ID" value="NZ_BAFE01000062.1"/>
</dbReference>
<evidence type="ECO:0000256" key="1">
    <source>
        <dbReference type="ARBA" id="ARBA00004651"/>
    </source>
</evidence>
<dbReference type="SUPFAM" id="SSF103473">
    <property type="entry name" value="MFS general substrate transporter"/>
    <property type="match status" value="1"/>
</dbReference>
<dbReference type="Gene3D" id="1.20.1250.20">
    <property type="entry name" value="MFS general substrate transporter like domains"/>
    <property type="match status" value="1"/>
</dbReference>
<dbReference type="Proteomes" id="UP000004367">
    <property type="component" value="Unassembled WGS sequence"/>
</dbReference>
<keyword evidence="4 7" id="KW-1133">Transmembrane helix</keyword>
<dbReference type="PANTHER" id="PTHR23513:SF6">
    <property type="entry name" value="MAJOR FACILITATOR SUPERFAMILY ASSOCIATED DOMAIN-CONTAINING PROTEIN"/>
    <property type="match status" value="1"/>
</dbReference>
<feature type="transmembrane region" description="Helical" evidence="7">
    <location>
        <begin position="240"/>
        <end position="268"/>
    </location>
</feature>
<dbReference type="PROSITE" id="PS50850">
    <property type="entry name" value="MFS"/>
    <property type="match status" value="1"/>
</dbReference>